<evidence type="ECO:0000256" key="4">
    <source>
        <dbReference type="SAM" id="MobiDB-lite"/>
    </source>
</evidence>
<dbReference type="InterPro" id="IPR000399">
    <property type="entry name" value="TPP-bd_CS"/>
</dbReference>
<evidence type="ECO:0000256" key="1">
    <source>
        <dbReference type="ARBA" id="ARBA00007812"/>
    </source>
</evidence>
<dbReference type="GO" id="GO:0019752">
    <property type="term" value="P:carboxylic acid metabolic process"/>
    <property type="evidence" value="ECO:0007669"/>
    <property type="project" value="UniProtKB-ARBA"/>
</dbReference>
<dbReference type="GO" id="GO:0030976">
    <property type="term" value="F:thiamine pyrophosphate binding"/>
    <property type="evidence" value="ECO:0007669"/>
    <property type="project" value="InterPro"/>
</dbReference>
<dbReference type="InterPro" id="IPR012000">
    <property type="entry name" value="Thiamin_PyroP_enz_cen_dom"/>
</dbReference>
<dbReference type="AlphaFoldDB" id="A0A7W5ETB5"/>
<dbReference type="RefSeq" id="WP_183382424.1">
    <property type="nucleotide sequence ID" value="NZ_JACHXR010000001.1"/>
</dbReference>
<feature type="domain" description="Thiamine pyrophosphate enzyme central" evidence="5">
    <location>
        <begin position="198"/>
        <end position="328"/>
    </location>
</feature>
<accession>A0A7W5ETB5</accession>
<dbReference type="EMBL" id="JACHXR010000001">
    <property type="protein sequence ID" value="MBB3229955.1"/>
    <property type="molecule type" value="Genomic_DNA"/>
</dbReference>
<dbReference type="EC" id="1.2.5.1" evidence="8"/>
<dbReference type="GO" id="GO:0052737">
    <property type="term" value="F:pyruvate dehydrogenase (quinone) activity"/>
    <property type="evidence" value="ECO:0007669"/>
    <property type="project" value="UniProtKB-EC"/>
</dbReference>
<dbReference type="PROSITE" id="PS00187">
    <property type="entry name" value="TPP_ENZYMES"/>
    <property type="match status" value="1"/>
</dbReference>
<name>A0A7W5ETB5_9GAMM</name>
<dbReference type="NCBIfam" id="NF006129">
    <property type="entry name" value="PRK08273.1"/>
    <property type="match status" value="1"/>
</dbReference>
<dbReference type="SUPFAM" id="SSF52518">
    <property type="entry name" value="Thiamin diphosphate-binding fold (THDP-binding)"/>
    <property type="match status" value="2"/>
</dbReference>
<evidence type="ECO:0000313" key="9">
    <source>
        <dbReference type="Proteomes" id="UP000518892"/>
    </source>
</evidence>
<dbReference type="InterPro" id="IPR029035">
    <property type="entry name" value="DHS-like_NAD/FAD-binding_dom"/>
</dbReference>
<dbReference type="Pfam" id="PF00205">
    <property type="entry name" value="TPP_enzyme_M"/>
    <property type="match status" value="1"/>
</dbReference>
<feature type="domain" description="Thiamine pyrophosphate enzyme TPP-binding" evidence="6">
    <location>
        <begin position="388"/>
        <end position="542"/>
    </location>
</feature>
<keyword evidence="9" id="KW-1185">Reference proteome</keyword>
<dbReference type="SUPFAM" id="SSF52467">
    <property type="entry name" value="DHS-like NAD/FAD-binding domain"/>
    <property type="match status" value="1"/>
</dbReference>
<gene>
    <name evidence="8" type="ORF">FHR97_000770</name>
</gene>
<keyword evidence="8" id="KW-0560">Oxidoreductase</keyword>
<dbReference type="Proteomes" id="UP000518892">
    <property type="component" value="Unassembled WGS sequence"/>
</dbReference>
<dbReference type="InterPro" id="IPR047210">
    <property type="entry name" value="TPP_PYR_POXB-like"/>
</dbReference>
<proteinExistence type="inferred from homology"/>
<dbReference type="GO" id="GO:0000287">
    <property type="term" value="F:magnesium ion binding"/>
    <property type="evidence" value="ECO:0007669"/>
    <property type="project" value="InterPro"/>
</dbReference>
<dbReference type="Pfam" id="PF02775">
    <property type="entry name" value="TPP_enzyme_C"/>
    <property type="match status" value="1"/>
</dbReference>
<keyword evidence="8" id="KW-0670">Pyruvate</keyword>
<dbReference type="Pfam" id="PF02776">
    <property type="entry name" value="TPP_enzyme_N"/>
    <property type="match status" value="1"/>
</dbReference>
<dbReference type="PANTHER" id="PTHR42981:SF2">
    <property type="entry name" value="PYRUVATE DEHYDROGENASE [UBIQUINONE]"/>
    <property type="match status" value="1"/>
</dbReference>
<reference evidence="8 9" key="1">
    <citation type="submission" date="2020-08" db="EMBL/GenBank/DDBJ databases">
        <title>Genomic Encyclopedia of Type Strains, Phase III (KMG-III): the genomes of soil and plant-associated and newly described type strains.</title>
        <authorList>
            <person name="Whitman W."/>
        </authorList>
    </citation>
    <scope>NUCLEOTIDE SEQUENCE [LARGE SCALE GENOMIC DNA]</scope>
    <source>
        <strain evidence="8 9">CECT 7744</strain>
    </source>
</reference>
<organism evidence="8 9">
    <name type="scientific">Halomonas stenophila</name>
    <dbReference type="NCBI Taxonomy" id="795312"/>
    <lineage>
        <taxon>Bacteria</taxon>
        <taxon>Pseudomonadati</taxon>
        <taxon>Pseudomonadota</taxon>
        <taxon>Gammaproteobacteria</taxon>
        <taxon>Oceanospirillales</taxon>
        <taxon>Halomonadaceae</taxon>
        <taxon>Halomonas</taxon>
    </lineage>
</organism>
<keyword evidence="2 3" id="KW-0786">Thiamine pyrophosphate</keyword>
<protein>
    <submittedName>
        <fullName evidence="8">Pyruvate dehydrogenase (Quinone)</fullName>
        <ecNumber evidence="8">1.2.5.1</ecNumber>
    </submittedName>
</protein>
<dbReference type="Gene3D" id="3.40.50.1220">
    <property type="entry name" value="TPP-binding domain"/>
    <property type="match status" value="1"/>
</dbReference>
<comment type="similarity">
    <text evidence="1 3">Belongs to the TPP enzyme family.</text>
</comment>
<dbReference type="CDD" id="cd02014">
    <property type="entry name" value="TPP_POX"/>
    <property type="match status" value="1"/>
</dbReference>
<dbReference type="InterPro" id="IPR011766">
    <property type="entry name" value="TPP_enzyme_TPP-bd"/>
</dbReference>
<comment type="caution">
    <text evidence="8">The sequence shown here is derived from an EMBL/GenBank/DDBJ whole genome shotgun (WGS) entry which is preliminary data.</text>
</comment>
<evidence type="ECO:0000259" key="6">
    <source>
        <dbReference type="Pfam" id="PF02775"/>
    </source>
</evidence>
<dbReference type="Gene3D" id="3.40.50.970">
    <property type="match status" value="2"/>
</dbReference>
<evidence type="ECO:0000259" key="5">
    <source>
        <dbReference type="Pfam" id="PF00205"/>
    </source>
</evidence>
<evidence type="ECO:0000256" key="3">
    <source>
        <dbReference type="RuleBase" id="RU362132"/>
    </source>
</evidence>
<evidence type="ECO:0000259" key="7">
    <source>
        <dbReference type="Pfam" id="PF02776"/>
    </source>
</evidence>
<dbReference type="InterPro" id="IPR047211">
    <property type="entry name" value="POXB-like"/>
</dbReference>
<dbReference type="InterPro" id="IPR012001">
    <property type="entry name" value="Thiamin_PyroP_enz_TPP-bd_dom"/>
</dbReference>
<dbReference type="InterPro" id="IPR047212">
    <property type="entry name" value="TPP_POXB-like"/>
</dbReference>
<dbReference type="PANTHER" id="PTHR42981">
    <property type="entry name" value="PYRUVATE DEHYDROGENASE [UBIQUINONE]"/>
    <property type="match status" value="1"/>
</dbReference>
<sequence length="598" mass="65572">MSTTVSDFIVSRLSAWGVERLYGYSGDGINGFMAALRRAEQGPRLIQPRHEEVAAFMASGHAKFSDRVGVCVATSGPGAVHLLNGLYDARKDHMPAVAIVGQQSRLSLGTDYQQEIDLISLFKDVAGAYVQMVTAPAQARHMIDQALRIAIAENTVTCVILPNDIQDLPMADPPAVHGAVFSGVGYRRPQRIPAPADLDAAAEILERGERVAILAGAGVKHAVDELLALSERLGAGIAKAILAKAMVPDDAPGVTGTIGLLGSEASEKMMEECDTLLLVGTRFPYAEFLPKSGQARAVQIDIAPQALGLRYPTEINLHGDAQATLAALNERVTRNKDHRWRERLQGWIDDWWRITDERAATDAMPINPQRVFQELSPRLPNDVLLCCDVGSATNWYARYLKIRRGMLGSVSGGLASMGNGVPYLLAAKFAHPHRPAVAMVGDGAMQMLGNQALITLAKYWHEWENPQCIILILNNRDLSQVTWEQRVMEGDPRFATSQDLPDFAFDEYARLLGFEGLRLERAEEIERVWDQAFAADRPVVINAYTDGDVAPLPPHIDLEQARHYLTSMLKGDDSAPHHGRLSAKQLGRSLLGRHRKKT</sequence>
<evidence type="ECO:0000313" key="8">
    <source>
        <dbReference type="EMBL" id="MBB3229955.1"/>
    </source>
</evidence>
<dbReference type="CDD" id="cd07039">
    <property type="entry name" value="TPP_PYR_POX"/>
    <property type="match status" value="1"/>
</dbReference>
<feature type="domain" description="Thiamine pyrophosphate enzyme N-terminal TPP-binding" evidence="7">
    <location>
        <begin position="4"/>
        <end position="120"/>
    </location>
</feature>
<evidence type="ECO:0000256" key="2">
    <source>
        <dbReference type="ARBA" id="ARBA00023052"/>
    </source>
</evidence>
<feature type="region of interest" description="Disordered" evidence="4">
    <location>
        <begin position="569"/>
        <end position="598"/>
    </location>
</feature>
<dbReference type="InterPro" id="IPR029061">
    <property type="entry name" value="THDP-binding"/>
</dbReference>